<dbReference type="SMART" id="SM00530">
    <property type="entry name" value="HTH_XRE"/>
    <property type="match status" value="1"/>
</dbReference>
<dbReference type="PANTHER" id="PTHR46797:SF1">
    <property type="entry name" value="METHYLPHOSPHONATE SYNTHASE"/>
    <property type="match status" value="1"/>
</dbReference>
<dbReference type="InterPro" id="IPR036281">
    <property type="entry name" value="SinR/SinI_dimer_dom_sf"/>
</dbReference>
<dbReference type="InterPro" id="IPR010982">
    <property type="entry name" value="Lambda_DNA-bd_dom_sf"/>
</dbReference>
<evidence type="ECO:0000256" key="1">
    <source>
        <dbReference type="ARBA" id="ARBA00023125"/>
    </source>
</evidence>
<reference evidence="4 5" key="1">
    <citation type="submission" date="2016-09" db="EMBL/GenBank/DDBJ databases">
        <title>Bacillus aquimaris SAMM genome sequence reveals colonization and biosurfactant production capacities.</title>
        <authorList>
            <person name="Waghmode S.R."/>
            <person name="Suryavanshi M.V."/>
        </authorList>
    </citation>
    <scope>NUCLEOTIDE SEQUENCE [LARGE SCALE GENOMIC DNA]</scope>
    <source>
        <strain evidence="4 5">SAMM</strain>
    </source>
</reference>
<evidence type="ECO:0008006" key="6">
    <source>
        <dbReference type="Google" id="ProtNLM"/>
    </source>
</evidence>
<dbReference type="PROSITE" id="PS50943">
    <property type="entry name" value="HTH_CROC1"/>
    <property type="match status" value="1"/>
</dbReference>
<evidence type="ECO:0000259" key="2">
    <source>
        <dbReference type="PROSITE" id="PS50943"/>
    </source>
</evidence>
<dbReference type="Pfam" id="PF01381">
    <property type="entry name" value="HTH_3"/>
    <property type="match status" value="1"/>
</dbReference>
<evidence type="ECO:0000313" key="5">
    <source>
        <dbReference type="Proteomes" id="UP000182062"/>
    </source>
</evidence>
<keyword evidence="1" id="KW-0238">DNA-binding</keyword>
<dbReference type="PANTHER" id="PTHR46797">
    <property type="entry name" value="HTH-TYPE TRANSCRIPTIONAL REGULATOR"/>
    <property type="match status" value="1"/>
</dbReference>
<dbReference type="SUPFAM" id="SSF47406">
    <property type="entry name" value="SinR repressor dimerisation domain-like"/>
    <property type="match status" value="1"/>
</dbReference>
<dbReference type="Gene3D" id="1.10.260.40">
    <property type="entry name" value="lambda repressor-like DNA-binding domains"/>
    <property type="match status" value="1"/>
</dbReference>
<sequence>MVGEVLKYFREERGLTITELSHLAGISKSYISSIERGLQKNPSIKVLQKLADTLNIPLSQLLEFKSENLLIDREWLQLVNKAIEEGLTKKDFLEYIQFFQFKKGNHM</sequence>
<dbReference type="OrthoDB" id="1859224at2"/>
<name>A0A1J6VR27_9BACI</name>
<protein>
    <recommendedName>
        <fullName evidence="6">Transcriptional regulator</fullName>
    </recommendedName>
</protein>
<dbReference type="GO" id="GO:0003700">
    <property type="term" value="F:DNA-binding transcription factor activity"/>
    <property type="evidence" value="ECO:0007669"/>
    <property type="project" value="TreeGrafter"/>
</dbReference>
<evidence type="ECO:0000313" key="4">
    <source>
        <dbReference type="EMBL" id="OIU67714.1"/>
    </source>
</evidence>
<dbReference type="InterPro" id="IPR010981">
    <property type="entry name" value="SinR/SinI_dimer_dom"/>
</dbReference>
<proteinExistence type="predicted"/>
<dbReference type="InterPro" id="IPR001387">
    <property type="entry name" value="Cro/C1-type_HTH"/>
</dbReference>
<feature type="domain" description="HTH cro/C1-type" evidence="2">
    <location>
        <begin position="6"/>
        <end position="61"/>
    </location>
</feature>
<dbReference type="GO" id="GO:0046983">
    <property type="term" value="F:protein dimerization activity"/>
    <property type="evidence" value="ECO:0007669"/>
    <property type="project" value="InterPro"/>
</dbReference>
<comment type="caution">
    <text evidence="4">The sequence shown here is derived from an EMBL/GenBank/DDBJ whole genome shotgun (WGS) entry which is preliminary data.</text>
</comment>
<dbReference type="GO" id="GO:0005829">
    <property type="term" value="C:cytosol"/>
    <property type="evidence" value="ECO:0007669"/>
    <property type="project" value="TreeGrafter"/>
</dbReference>
<feature type="domain" description="Sin" evidence="3">
    <location>
        <begin position="62"/>
        <end position="100"/>
    </location>
</feature>
<dbReference type="EMBL" id="MINN01000139">
    <property type="protein sequence ID" value="OIU67714.1"/>
    <property type="molecule type" value="Genomic_DNA"/>
</dbReference>
<evidence type="ECO:0000259" key="3">
    <source>
        <dbReference type="PROSITE" id="PS51500"/>
    </source>
</evidence>
<dbReference type="SUPFAM" id="SSF47413">
    <property type="entry name" value="lambda repressor-like DNA-binding domains"/>
    <property type="match status" value="1"/>
</dbReference>
<dbReference type="Proteomes" id="UP000182062">
    <property type="component" value="Unassembled WGS sequence"/>
</dbReference>
<dbReference type="CDD" id="cd00093">
    <property type="entry name" value="HTH_XRE"/>
    <property type="match status" value="1"/>
</dbReference>
<gene>
    <name evidence="4" type="ORF">BHE18_12870</name>
</gene>
<keyword evidence="5" id="KW-1185">Reference proteome</keyword>
<dbReference type="RefSeq" id="WP_071620364.1">
    <property type="nucleotide sequence ID" value="NZ_MINN01000139.1"/>
</dbReference>
<dbReference type="GO" id="GO:0003677">
    <property type="term" value="F:DNA binding"/>
    <property type="evidence" value="ECO:0007669"/>
    <property type="project" value="UniProtKB-KW"/>
</dbReference>
<dbReference type="Pfam" id="PF08671">
    <property type="entry name" value="SinI"/>
    <property type="match status" value="1"/>
</dbReference>
<dbReference type="AlphaFoldDB" id="A0A1J6VR27"/>
<organism evidence="4 5">
    <name type="scientific">Rossellomorea aquimaris</name>
    <dbReference type="NCBI Taxonomy" id="189382"/>
    <lineage>
        <taxon>Bacteria</taxon>
        <taxon>Bacillati</taxon>
        <taxon>Bacillota</taxon>
        <taxon>Bacilli</taxon>
        <taxon>Bacillales</taxon>
        <taxon>Bacillaceae</taxon>
        <taxon>Rossellomorea</taxon>
    </lineage>
</organism>
<dbReference type="PROSITE" id="PS51500">
    <property type="entry name" value="SIN"/>
    <property type="match status" value="1"/>
</dbReference>
<accession>A0A1J6VR27</accession>
<dbReference type="InterPro" id="IPR050807">
    <property type="entry name" value="TransReg_Diox_bact_type"/>
</dbReference>